<dbReference type="EMBL" id="DRWN01000026">
    <property type="protein sequence ID" value="HHK68233.1"/>
    <property type="molecule type" value="Genomic_DNA"/>
</dbReference>
<reference evidence="1" key="1">
    <citation type="journal article" date="2020" name="mSystems">
        <title>Genome- and Community-Level Interaction Insights into Carbon Utilization and Element Cycling Functions of Hydrothermarchaeota in Hydrothermal Sediment.</title>
        <authorList>
            <person name="Zhou Z."/>
            <person name="Liu Y."/>
            <person name="Xu W."/>
            <person name="Pan J."/>
            <person name="Luo Z.H."/>
            <person name="Li M."/>
        </authorList>
    </citation>
    <scope>NUCLEOTIDE SEQUENCE [LARGE SCALE GENOMIC DNA]</scope>
    <source>
        <strain evidence="1">SpSt-1056</strain>
    </source>
</reference>
<sequence>MVQKDRLPIRSQILLYLTGKRIARELGLVESDLASIEEISAAIGAEYFTVAARLKELKDQYLVFAVERGGYTVQLAKLQEILDSVERSMAAKQ</sequence>
<dbReference type="AlphaFoldDB" id="A0A7C5QQZ0"/>
<accession>A0A7C5QQZ0</accession>
<gene>
    <name evidence="1" type="ORF">ENM11_03635</name>
</gene>
<comment type="caution">
    <text evidence="1">The sequence shown here is derived from an EMBL/GenBank/DDBJ whole genome shotgun (WGS) entry which is preliminary data.</text>
</comment>
<evidence type="ECO:0000313" key="1">
    <source>
        <dbReference type="EMBL" id="HHK68233.1"/>
    </source>
</evidence>
<name>A0A7C5QQZ0_CALS0</name>
<organism evidence="1">
    <name type="scientific">Caldiarchaeum subterraneum</name>
    <dbReference type="NCBI Taxonomy" id="311458"/>
    <lineage>
        <taxon>Archaea</taxon>
        <taxon>Nitrososphaerota</taxon>
        <taxon>Candidatus Caldarchaeales</taxon>
        <taxon>Candidatus Caldarchaeaceae</taxon>
        <taxon>Candidatus Caldarchaeum</taxon>
    </lineage>
</organism>
<protein>
    <submittedName>
        <fullName evidence="1">Uncharacterized protein</fullName>
    </submittedName>
</protein>
<proteinExistence type="predicted"/>